<feature type="compositionally biased region" description="Basic residues" evidence="1">
    <location>
        <begin position="8"/>
        <end position="18"/>
    </location>
</feature>
<dbReference type="KEGG" id="mlr:MELLADRAFT_89498"/>
<dbReference type="Proteomes" id="UP000001072">
    <property type="component" value="Unassembled WGS sequence"/>
</dbReference>
<evidence type="ECO:0000313" key="3">
    <source>
        <dbReference type="Proteomes" id="UP000001072"/>
    </source>
</evidence>
<dbReference type="OrthoDB" id="2506922at2759"/>
<dbReference type="VEuPathDB" id="FungiDB:MELLADRAFT_89498"/>
<feature type="compositionally biased region" description="Low complexity" evidence="1">
    <location>
        <begin position="191"/>
        <end position="203"/>
    </location>
</feature>
<reference evidence="3" key="1">
    <citation type="journal article" date="2011" name="Proc. Natl. Acad. Sci. U.S.A.">
        <title>Obligate biotrophy features unraveled by the genomic analysis of rust fungi.</title>
        <authorList>
            <person name="Duplessis S."/>
            <person name="Cuomo C.A."/>
            <person name="Lin Y.-C."/>
            <person name="Aerts A."/>
            <person name="Tisserant E."/>
            <person name="Veneault-Fourrey C."/>
            <person name="Joly D.L."/>
            <person name="Hacquard S."/>
            <person name="Amselem J."/>
            <person name="Cantarel B.L."/>
            <person name="Chiu R."/>
            <person name="Coutinho P.M."/>
            <person name="Feau N."/>
            <person name="Field M."/>
            <person name="Frey P."/>
            <person name="Gelhaye E."/>
            <person name="Goldberg J."/>
            <person name="Grabherr M.G."/>
            <person name="Kodira C.D."/>
            <person name="Kohler A."/>
            <person name="Kuees U."/>
            <person name="Lindquist E.A."/>
            <person name="Lucas S.M."/>
            <person name="Mago R."/>
            <person name="Mauceli E."/>
            <person name="Morin E."/>
            <person name="Murat C."/>
            <person name="Pangilinan J.L."/>
            <person name="Park R."/>
            <person name="Pearson M."/>
            <person name="Quesneville H."/>
            <person name="Rouhier N."/>
            <person name="Sakthikumar S."/>
            <person name="Salamov A.A."/>
            <person name="Schmutz J."/>
            <person name="Selles B."/>
            <person name="Shapiro H."/>
            <person name="Tanguay P."/>
            <person name="Tuskan G.A."/>
            <person name="Henrissat B."/>
            <person name="Van de Peer Y."/>
            <person name="Rouze P."/>
            <person name="Ellis J.G."/>
            <person name="Dodds P.N."/>
            <person name="Schein J.E."/>
            <person name="Zhong S."/>
            <person name="Hamelin R.C."/>
            <person name="Grigoriev I.V."/>
            <person name="Szabo L.J."/>
            <person name="Martin F."/>
        </authorList>
    </citation>
    <scope>NUCLEOTIDE SEQUENCE [LARGE SCALE GENOMIC DNA]</scope>
    <source>
        <strain evidence="3">98AG31 / pathotype 3-4-7</strain>
    </source>
</reference>
<protein>
    <submittedName>
        <fullName evidence="2">Uncharacterized protein</fullName>
    </submittedName>
</protein>
<accession>F4RTK3</accession>
<dbReference type="RefSeq" id="XP_007412401.1">
    <property type="nucleotide sequence ID" value="XM_007412339.1"/>
</dbReference>
<name>F4RTK3_MELLP</name>
<feature type="region of interest" description="Disordered" evidence="1">
    <location>
        <begin position="190"/>
        <end position="305"/>
    </location>
</feature>
<evidence type="ECO:0000313" key="2">
    <source>
        <dbReference type="EMBL" id="EGG04272.1"/>
    </source>
</evidence>
<dbReference type="GeneID" id="18935217"/>
<feature type="region of interest" description="Disordered" evidence="1">
    <location>
        <begin position="617"/>
        <end position="638"/>
    </location>
</feature>
<feature type="compositionally biased region" description="Acidic residues" evidence="1">
    <location>
        <begin position="255"/>
        <end position="265"/>
    </location>
</feature>
<gene>
    <name evidence="2" type="ORF">MELLADRAFT_89498</name>
</gene>
<feature type="compositionally biased region" description="Polar residues" evidence="1">
    <location>
        <begin position="119"/>
        <end position="132"/>
    </location>
</feature>
<feature type="compositionally biased region" description="Basic residues" evidence="1">
    <location>
        <begin position="87"/>
        <end position="103"/>
    </location>
</feature>
<evidence type="ECO:0000256" key="1">
    <source>
        <dbReference type="SAM" id="MobiDB-lite"/>
    </source>
</evidence>
<dbReference type="HOGENOM" id="CLU_007152_1_0_1"/>
<feature type="compositionally biased region" description="Polar residues" evidence="1">
    <location>
        <begin position="287"/>
        <end position="305"/>
    </location>
</feature>
<sequence>MPSIPIPRGRRRSQRQSNRRTLQDSEDNSNHQAEFSKGKKRKKDSCVVSDDLPARPTGPRESLEEVGVHVGQKTSRERLLELLAQRVKPKKPRLDKKTPKAIRPKNTSSQFNQDKHRNNSTPTSETLKTPQQEIETVTYSVFHESQLVNMLHDVGMDTRGLDKDALVKACRTYHDLTVTIPEFSIDIPQASSSKSKTGVSASKDLPSLEHRRFAFPRPRPTLPLVETTRSEHQKGKGKAVASDTDDDWVQPSDQEMSDFLEDDVEVKDPKTNSSKDKGAEATIPGGVNQNRTGSSPGTESATSDQSKLITWLKTTLLDTQDRVEELESSYRILSGLVKRLVKDRDNDKKEDINTCGGRVAARLRFHVETLLGTEKTKALPRPASSEDHSTWKADRPLDDVEFLLDLESTPNNVQEEDPCFPFKDGPGHSNASPQQLSIMWQMMKSVGVMSFRPDFSKAASSKYNKWLWDLALKIFVKLAECGEYTGIPLDAAGILVIKKNLATHIQTLMKRYRQENWDAARKKKAADEVRRATRMRNLKSLRERVALSRQSLWPLAALMVAACSDDETEDEEVMELSENLRYSRPRHVRRLQWRSSDLEMVCSRVDEYKVKIDSSIPGFSPGQRGRRPRERLRSQDGPVSRIEAPVGLPVDCYSEEWLNRLSALERNQLEIHPIPILHKMIEALDSLI</sequence>
<dbReference type="EMBL" id="GL883119">
    <property type="protein sequence ID" value="EGG04272.1"/>
    <property type="molecule type" value="Genomic_DNA"/>
</dbReference>
<organism evidence="3">
    <name type="scientific">Melampsora larici-populina (strain 98AG31 / pathotype 3-4-7)</name>
    <name type="common">Poplar leaf rust fungus</name>
    <dbReference type="NCBI Taxonomy" id="747676"/>
    <lineage>
        <taxon>Eukaryota</taxon>
        <taxon>Fungi</taxon>
        <taxon>Dikarya</taxon>
        <taxon>Basidiomycota</taxon>
        <taxon>Pucciniomycotina</taxon>
        <taxon>Pucciniomycetes</taxon>
        <taxon>Pucciniales</taxon>
        <taxon>Melampsoraceae</taxon>
        <taxon>Melampsora</taxon>
    </lineage>
</organism>
<dbReference type="AlphaFoldDB" id="F4RTK3"/>
<feature type="compositionally biased region" description="Basic and acidic residues" evidence="1">
    <location>
        <begin position="266"/>
        <end position="279"/>
    </location>
</feature>
<keyword evidence="3" id="KW-1185">Reference proteome</keyword>
<proteinExistence type="predicted"/>
<feature type="region of interest" description="Disordered" evidence="1">
    <location>
        <begin position="1"/>
        <end position="132"/>
    </location>
</feature>
<dbReference type="InParanoid" id="F4RTK3"/>